<evidence type="ECO:0000256" key="6">
    <source>
        <dbReference type="ARBA" id="ARBA00023136"/>
    </source>
</evidence>
<dbReference type="PROSITE" id="PS50857">
    <property type="entry name" value="COX2_CUA"/>
    <property type="match status" value="1"/>
</dbReference>
<evidence type="ECO:0000313" key="12">
    <source>
        <dbReference type="EMBL" id="CDJ44006.1"/>
    </source>
</evidence>
<evidence type="ECO:0000256" key="1">
    <source>
        <dbReference type="ARBA" id="ARBA00001935"/>
    </source>
</evidence>
<dbReference type="OrthoDB" id="330118at2759"/>
<evidence type="ECO:0000256" key="2">
    <source>
        <dbReference type="ARBA" id="ARBA00004370"/>
    </source>
</evidence>
<evidence type="ECO:0000256" key="8">
    <source>
        <dbReference type="SAM" id="MobiDB-lite"/>
    </source>
</evidence>
<reference evidence="12" key="3">
    <citation type="submission" date="2013-10" db="EMBL/GenBank/DDBJ databases">
        <authorList>
            <person name="Aslett M."/>
        </authorList>
    </citation>
    <scope>NUCLEOTIDE SEQUENCE [LARGE SCALE GENOMIC DNA]</scope>
    <source>
        <strain evidence="12">Houghton</strain>
    </source>
</reference>
<evidence type="ECO:0000313" key="13">
    <source>
        <dbReference type="Proteomes" id="UP000030747"/>
    </source>
</evidence>
<dbReference type="GeneID" id="25252684"/>
<sequence length="207" mass="23918">MHFPLFRPLAPLAVRISARFPPGAACARLGFSTNAPAQHSPGSAQKHEPQQHLEEPKGLYNMPQDHSHHGDPRKFINPDGTYTYPITSHLFHFEDTYSPVPKQQIVSINGKKMIKGIESRSLVELFSIHQLNIPFFPRKRMNVYGNHDLLMKAEFLFFWTPTFIIWSLTIPVFTMLYMVDEAVYTAMTVKVIGRQWYWIYEVESPVD</sequence>
<dbReference type="PRINTS" id="PR01166">
    <property type="entry name" value="CYCOXIDASEII"/>
</dbReference>
<protein>
    <recommendedName>
        <fullName evidence="10">Cytochrome oxidase subunit II copper A binding domain-containing protein</fullName>
    </recommendedName>
</protein>
<evidence type="ECO:0000313" key="11">
    <source>
        <dbReference type="EMBL" id="AET50619.1"/>
    </source>
</evidence>
<comment type="catalytic activity">
    <reaction evidence="7">
        <text>4 Fe(II)-[cytochrome c] + O2 + 8 H(+)(in) = 4 Fe(III)-[cytochrome c] + 2 H2O + 4 H(+)(out)</text>
        <dbReference type="Rhea" id="RHEA:11436"/>
        <dbReference type="Rhea" id="RHEA-COMP:10350"/>
        <dbReference type="Rhea" id="RHEA-COMP:14399"/>
        <dbReference type="ChEBI" id="CHEBI:15377"/>
        <dbReference type="ChEBI" id="CHEBI:15378"/>
        <dbReference type="ChEBI" id="CHEBI:15379"/>
        <dbReference type="ChEBI" id="CHEBI:29033"/>
        <dbReference type="ChEBI" id="CHEBI:29034"/>
        <dbReference type="EC" id="7.1.1.9"/>
    </reaction>
    <physiologicalReaction direction="left-to-right" evidence="7">
        <dbReference type="Rhea" id="RHEA:11437"/>
    </physiologicalReaction>
</comment>
<keyword evidence="5" id="KW-0249">Electron transport</keyword>
<dbReference type="RefSeq" id="XP_013234755.1">
    <property type="nucleotide sequence ID" value="XM_013379301.1"/>
</dbReference>
<keyword evidence="4 9" id="KW-0812">Transmembrane</keyword>
<feature type="domain" description="Cytochrome oxidase subunit II copper A binding" evidence="10">
    <location>
        <begin position="184"/>
        <end position="207"/>
    </location>
</feature>
<organism evidence="11">
    <name type="scientific">Eimeria tenella</name>
    <name type="common">Coccidian parasite</name>
    <dbReference type="NCBI Taxonomy" id="5802"/>
    <lineage>
        <taxon>Eukaryota</taxon>
        <taxon>Sar</taxon>
        <taxon>Alveolata</taxon>
        <taxon>Apicomplexa</taxon>
        <taxon>Conoidasida</taxon>
        <taxon>Coccidia</taxon>
        <taxon>Eucoccidiorida</taxon>
        <taxon>Eimeriorina</taxon>
        <taxon>Eimeriidae</taxon>
        <taxon>Eimeria</taxon>
    </lineage>
</organism>
<comment type="subcellular location">
    <subcellularLocation>
        <location evidence="2">Membrane</location>
    </subcellularLocation>
</comment>
<proteinExistence type="evidence at transcript level"/>
<keyword evidence="9" id="KW-1133">Transmembrane helix</keyword>
<keyword evidence="3" id="KW-0813">Transport</keyword>
<dbReference type="AlphaFoldDB" id="H9B9F9"/>
<comment type="cofactor">
    <cofactor evidence="1">
        <name>Cu cation</name>
        <dbReference type="ChEBI" id="CHEBI:23378"/>
    </cofactor>
</comment>
<evidence type="ECO:0000256" key="9">
    <source>
        <dbReference type="SAM" id="Phobius"/>
    </source>
</evidence>
<feature type="region of interest" description="Disordered" evidence="8">
    <location>
        <begin position="32"/>
        <end position="52"/>
    </location>
</feature>
<gene>
    <name evidence="12" type="ORF">ETH_00017725</name>
</gene>
<accession>H9B9F9</accession>
<dbReference type="Gene3D" id="1.10.287.90">
    <property type="match status" value="1"/>
</dbReference>
<dbReference type="GO" id="GO:0005507">
    <property type="term" value="F:copper ion binding"/>
    <property type="evidence" value="ECO:0007669"/>
    <property type="project" value="InterPro"/>
</dbReference>
<reference evidence="12" key="2">
    <citation type="submission" date="2013-10" db="EMBL/GenBank/DDBJ databases">
        <title>Genomic analysis of the causative agents of coccidiosis in chickens.</title>
        <authorList>
            <person name="Reid A.J."/>
            <person name="Blake D."/>
            <person name="Billington K."/>
            <person name="Browne H."/>
            <person name="Dunn M."/>
            <person name="Hung S."/>
            <person name="Kawahara F."/>
            <person name="Miranda-Saavedra D."/>
            <person name="Mourier T."/>
            <person name="Nagra H."/>
            <person name="Otto T.D."/>
            <person name="Rawlings N."/>
            <person name="Sanchez A."/>
            <person name="Sanders M."/>
            <person name="Subramaniam C."/>
            <person name="Tay Y."/>
            <person name="Dear P."/>
            <person name="Doerig C."/>
            <person name="Gruber A."/>
            <person name="Parkinson J."/>
            <person name="Shirley M."/>
            <person name="Wan K.L."/>
            <person name="Berriman M."/>
            <person name="Tomley F."/>
            <person name="Pain A."/>
        </authorList>
    </citation>
    <scope>NUCLEOTIDE SEQUENCE [LARGE SCALE GENOMIC DNA]</scope>
    <source>
        <strain evidence="12">Houghton</strain>
    </source>
</reference>
<dbReference type="EMBL" id="HG676482">
    <property type="protein sequence ID" value="CDJ44006.1"/>
    <property type="molecule type" value="Genomic_DNA"/>
</dbReference>
<dbReference type="GO" id="GO:0016020">
    <property type="term" value="C:membrane"/>
    <property type="evidence" value="ECO:0007669"/>
    <property type="project" value="UniProtKB-SubCell"/>
</dbReference>
<dbReference type="VEuPathDB" id="ToxoDB:ETH_00017725"/>
<dbReference type="Proteomes" id="UP000030747">
    <property type="component" value="Unassembled WGS sequence"/>
</dbReference>
<feature type="transmembrane region" description="Helical" evidence="9">
    <location>
        <begin position="156"/>
        <end position="179"/>
    </location>
</feature>
<keyword evidence="6 9" id="KW-0472">Membrane</keyword>
<reference evidence="11" key="1">
    <citation type="journal article" date="2012" name="BMC Genomics">
        <title>Characterisation of full-length cDNA sequences provides insights into the Eimeria tenella transcriptome.</title>
        <authorList>
            <person name="Amiruddin N."/>
            <person name="Lee X.W."/>
            <person name="Blake D.P."/>
            <person name="Suzuki Y."/>
            <person name="Tay Y.L."/>
            <person name="Lim L.S."/>
            <person name="Tomley F.M."/>
            <person name="Watanabe J."/>
            <person name="Sugimoto C."/>
            <person name="Wan K.L."/>
        </authorList>
    </citation>
    <scope>NUCLEOTIDE SEQUENCE</scope>
    <source>
        <strain evidence="11">Houghton</strain>
    </source>
</reference>
<dbReference type="Gene3D" id="2.60.40.420">
    <property type="entry name" value="Cupredoxins - blue copper proteins"/>
    <property type="match status" value="1"/>
</dbReference>
<dbReference type="EMBL" id="JN987396">
    <property type="protein sequence ID" value="AET50619.1"/>
    <property type="molecule type" value="mRNA"/>
</dbReference>
<evidence type="ECO:0000256" key="4">
    <source>
        <dbReference type="ARBA" id="ARBA00022692"/>
    </source>
</evidence>
<dbReference type="GO" id="GO:0004129">
    <property type="term" value="F:cytochrome-c oxidase activity"/>
    <property type="evidence" value="ECO:0007669"/>
    <property type="project" value="UniProtKB-EC"/>
</dbReference>
<dbReference type="OMA" id="NIPFWSR"/>
<evidence type="ECO:0000256" key="5">
    <source>
        <dbReference type="ARBA" id="ARBA00022982"/>
    </source>
</evidence>
<name>H9B9F9_EIMTE</name>
<evidence type="ECO:0000256" key="3">
    <source>
        <dbReference type="ARBA" id="ARBA00022448"/>
    </source>
</evidence>
<feature type="compositionally biased region" description="Polar residues" evidence="8">
    <location>
        <begin position="32"/>
        <end position="43"/>
    </location>
</feature>
<keyword evidence="13" id="KW-1185">Reference proteome</keyword>
<dbReference type="VEuPathDB" id="ToxoDB:ETH2_0851800"/>
<evidence type="ECO:0000259" key="10">
    <source>
        <dbReference type="PROSITE" id="PS50857"/>
    </source>
</evidence>
<dbReference type="InterPro" id="IPR008972">
    <property type="entry name" value="Cupredoxin"/>
</dbReference>
<evidence type="ECO:0000256" key="7">
    <source>
        <dbReference type="ARBA" id="ARBA00049512"/>
    </source>
</evidence>
<dbReference type="InterPro" id="IPR002429">
    <property type="entry name" value="CcO_II-like_C"/>
</dbReference>
<dbReference type="InterPro" id="IPR036257">
    <property type="entry name" value="Cyt_c_oxidase_su2_TM_sf"/>
</dbReference>